<reference evidence="2" key="1">
    <citation type="submission" date="2020-11" db="EMBL/GenBank/DDBJ databases">
        <title>Isolation and identification of active actinomycetes.</title>
        <authorList>
            <person name="Yu B."/>
        </authorList>
    </citation>
    <scope>NUCLEOTIDE SEQUENCE</scope>
    <source>
        <strain evidence="2">NEAU-YB345</strain>
    </source>
</reference>
<dbReference type="AlphaFoldDB" id="A0A931B6U4"/>
<evidence type="ECO:0000313" key="3">
    <source>
        <dbReference type="Proteomes" id="UP000657385"/>
    </source>
</evidence>
<evidence type="ECO:0000256" key="1">
    <source>
        <dbReference type="SAM" id="MobiDB-lite"/>
    </source>
</evidence>
<dbReference type="EMBL" id="JADPRT010000006">
    <property type="protein sequence ID" value="MBF9069717.1"/>
    <property type="molecule type" value="Genomic_DNA"/>
</dbReference>
<comment type="caution">
    <text evidence="2">The sequence shown here is derived from an EMBL/GenBank/DDBJ whole genome shotgun (WGS) entry which is preliminary data.</text>
</comment>
<feature type="region of interest" description="Disordered" evidence="1">
    <location>
        <begin position="288"/>
        <end position="309"/>
    </location>
</feature>
<name>A0A931B6U4_9ACTN</name>
<organism evidence="2 3">
    <name type="scientific">Streptacidiphilus fuscans</name>
    <dbReference type="NCBI Taxonomy" id="2789292"/>
    <lineage>
        <taxon>Bacteria</taxon>
        <taxon>Bacillati</taxon>
        <taxon>Actinomycetota</taxon>
        <taxon>Actinomycetes</taxon>
        <taxon>Kitasatosporales</taxon>
        <taxon>Streptomycetaceae</taxon>
        <taxon>Streptacidiphilus</taxon>
    </lineage>
</organism>
<feature type="compositionally biased region" description="Basic and acidic residues" evidence="1">
    <location>
        <begin position="254"/>
        <end position="269"/>
    </location>
</feature>
<protein>
    <submittedName>
        <fullName evidence="2">Uncharacterized protein</fullName>
    </submittedName>
</protein>
<sequence length="504" mass="54411">MPEHEAEADDHVLTSALLTALGVVDEPAQRDELCRELEWFAHPRVQAATARATPVDTLVEFLATTRLALPAARSRALRTGLAEVVDSGRSAVTSPRDVVIRLVREVFGAPAGQLADKLTQLISRSGQSGCGLDSTTVRRLYAEASDLCDVWVLALSGGLVTSVDAQGTADELYATEAAVRAVFDPDDPAGLGRRRLDLVDLVRQLTELVALDRWGLLPERDWPSATAPALGWPAVLAQAQYRLRQISASGPPPRIEHGTGKDRTPSGDRRHGLALHLLAAFDASQNASRDGSHALAGPTPEQREAGRQRIQRSLHPAMPWATRLQVADLAWSLRRTPELMADYGLGDTDGAEQAAADLPALLSDLRPGWFAVGPDHLPLNSWELRELFPELCRLLAVRREQVSDADLGAYWDSNDPSILPELVAGAYLASCAAPGRFAAALSGELAAFGLLFAEDAATDAALALLGEQPRQAEPGTPWWDDLTWQAWLRGAAAEVMRQARPRSR</sequence>
<evidence type="ECO:0000313" key="2">
    <source>
        <dbReference type="EMBL" id="MBF9069717.1"/>
    </source>
</evidence>
<feature type="region of interest" description="Disordered" evidence="1">
    <location>
        <begin position="247"/>
        <end position="269"/>
    </location>
</feature>
<keyword evidence="3" id="KW-1185">Reference proteome</keyword>
<gene>
    <name evidence="2" type="ORF">I2501_16955</name>
</gene>
<accession>A0A931B6U4</accession>
<dbReference type="RefSeq" id="WP_196194883.1">
    <property type="nucleotide sequence ID" value="NZ_JADPRT010000006.1"/>
</dbReference>
<dbReference type="Proteomes" id="UP000657385">
    <property type="component" value="Unassembled WGS sequence"/>
</dbReference>
<proteinExistence type="predicted"/>